<reference evidence="2" key="1">
    <citation type="submission" date="2020-05" db="EMBL/GenBank/DDBJ databases">
        <authorList>
            <person name="Chiriac C."/>
            <person name="Salcher M."/>
            <person name="Ghai R."/>
            <person name="Kavagutti S V."/>
        </authorList>
    </citation>
    <scope>NUCLEOTIDE SEQUENCE</scope>
</reference>
<dbReference type="SMART" id="SM00530">
    <property type="entry name" value="HTH_XRE"/>
    <property type="match status" value="1"/>
</dbReference>
<evidence type="ECO:0000259" key="1">
    <source>
        <dbReference type="PROSITE" id="PS50943"/>
    </source>
</evidence>
<feature type="domain" description="HTH cro/C1-type" evidence="1">
    <location>
        <begin position="11"/>
        <end position="65"/>
    </location>
</feature>
<protein>
    <submittedName>
        <fullName evidence="2">Unannotated protein</fullName>
    </submittedName>
</protein>
<dbReference type="AlphaFoldDB" id="A0A6J6G3W6"/>
<gene>
    <name evidence="2" type="ORF">UFOPK1788_00791</name>
</gene>
<accession>A0A6J6G3W6</accession>
<dbReference type="InterPro" id="IPR001387">
    <property type="entry name" value="Cro/C1-type_HTH"/>
</dbReference>
<proteinExistence type="predicted"/>
<dbReference type="InterPro" id="IPR010982">
    <property type="entry name" value="Lambda_DNA-bd_dom_sf"/>
</dbReference>
<dbReference type="SUPFAM" id="SSF47413">
    <property type="entry name" value="lambda repressor-like DNA-binding domains"/>
    <property type="match status" value="1"/>
</dbReference>
<dbReference type="PROSITE" id="PS50943">
    <property type="entry name" value="HTH_CROC1"/>
    <property type="match status" value="1"/>
</dbReference>
<sequence>MLIREQLGGVLRDIRKELGLTLSDVRDGAAISPAHLSELERGLTEPSSEVIRTIADFYQVSQADVFREASTRMAASDSVHNIKAKRNVEQLLFGEGYVIAGAESELGQSEMPDLRNVMPVVPDHIPDDLFTDEQADSHRNRAE</sequence>
<dbReference type="GO" id="GO:0003677">
    <property type="term" value="F:DNA binding"/>
    <property type="evidence" value="ECO:0007669"/>
    <property type="project" value="InterPro"/>
</dbReference>
<dbReference type="Pfam" id="PF13560">
    <property type="entry name" value="HTH_31"/>
    <property type="match status" value="1"/>
</dbReference>
<dbReference type="Gene3D" id="1.10.260.40">
    <property type="entry name" value="lambda repressor-like DNA-binding domains"/>
    <property type="match status" value="1"/>
</dbReference>
<organism evidence="2">
    <name type="scientific">freshwater metagenome</name>
    <dbReference type="NCBI Taxonomy" id="449393"/>
    <lineage>
        <taxon>unclassified sequences</taxon>
        <taxon>metagenomes</taxon>
        <taxon>ecological metagenomes</taxon>
    </lineage>
</organism>
<dbReference type="EMBL" id="CAEZUE010000098">
    <property type="protein sequence ID" value="CAB4596012.1"/>
    <property type="molecule type" value="Genomic_DNA"/>
</dbReference>
<evidence type="ECO:0000313" key="2">
    <source>
        <dbReference type="EMBL" id="CAB4596012.1"/>
    </source>
</evidence>
<name>A0A6J6G3W6_9ZZZZ</name>
<dbReference type="CDD" id="cd00093">
    <property type="entry name" value="HTH_XRE"/>
    <property type="match status" value="1"/>
</dbReference>